<sequence length="380" mass="41396">MEHPFTNRIAACQKRLETADAAVVILSPGPNLTYLAGIEESPSERHFLYIVPADGTPQMVAPTMYEAELEEAPIGDFRCWGDGDDPVAILDTVLAEYGVTDVTDDSTILLDDRMWTVFAQDVRRIRPDATYGLASSVVGPLRITKDSVERDALRKAGELADRVSMRLRERGDEIIGMTEAKLADEIDRLLTVEDGLEPSFDSIVAAGPNGARPHHHPGAKRIEAGDPVVLDFGAFVPADLEAGSARYPGDQTRTIVFDGEPPGEYETVHETVRAAQEAAVEHAEPGVTAASVDRIARDIIEEAGYGDAFVHRTGHGVGLEVHEPPYIVEGNETTLEPGMVFSVEPGIYLEGEFGVRLEDLVLVTDDGVERLNESPMRWRA</sequence>
<dbReference type="AlphaFoldDB" id="A0AAP2ZB40"/>
<dbReference type="InterPro" id="IPR000587">
    <property type="entry name" value="Creatinase_N"/>
</dbReference>
<dbReference type="InterPro" id="IPR036005">
    <property type="entry name" value="Creatinase/aminopeptidase-like"/>
</dbReference>
<dbReference type="Gene3D" id="3.40.350.10">
    <property type="entry name" value="Creatinase/prolidase N-terminal domain"/>
    <property type="match status" value="1"/>
</dbReference>
<dbReference type="PANTHER" id="PTHR46112">
    <property type="entry name" value="AMINOPEPTIDASE"/>
    <property type="match status" value="1"/>
</dbReference>
<gene>
    <name evidence="6" type="ORF">OB919_18535</name>
</gene>
<evidence type="ECO:0000259" key="5">
    <source>
        <dbReference type="Pfam" id="PF01321"/>
    </source>
</evidence>
<evidence type="ECO:0000256" key="2">
    <source>
        <dbReference type="ARBA" id="ARBA00022801"/>
    </source>
</evidence>
<organism evidence="6 7">
    <name type="scientific">Natronosalvus hydrolyticus</name>
    <dbReference type="NCBI Taxonomy" id="2979988"/>
    <lineage>
        <taxon>Archaea</taxon>
        <taxon>Methanobacteriati</taxon>
        <taxon>Methanobacteriota</taxon>
        <taxon>Stenosarchaea group</taxon>
        <taxon>Halobacteria</taxon>
        <taxon>Halobacteriales</taxon>
        <taxon>Natrialbaceae</taxon>
        <taxon>Natronosalvus</taxon>
    </lineage>
</organism>
<dbReference type="Proteomes" id="UP001321047">
    <property type="component" value="Unassembled WGS sequence"/>
</dbReference>
<dbReference type="GO" id="GO:0004177">
    <property type="term" value="F:aminopeptidase activity"/>
    <property type="evidence" value="ECO:0007669"/>
    <property type="project" value="UniProtKB-KW"/>
</dbReference>
<dbReference type="SUPFAM" id="SSF55920">
    <property type="entry name" value="Creatinase/aminopeptidase"/>
    <property type="match status" value="1"/>
</dbReference>
<dbReference type="CDD" id="cd01092">
    <property type="entry name" value="APP-like"/>
    <property type="match status" value="1"/>
</dbReference>
<accession>A0AAP2ZB40</accession>
<dbReference type="InterPro" id="IPR050659">
    <property type="entry name" value="Peptidase_M24B"/>
</dbReference>
<dbReference type="Pfam" id="PF00557">
    <property type="entry name" value="Peptidase_M24"/>
    <property type="match status" value="1"/>
</dbReference>
<dbReference type="InterPro" id="IPR029149">
    <property type="entry name" value="Creatin/AminoP/Spt16_N"/>
</dbReference>
<keyword evidence="6" id="KW-0031">Aminopeptidase</keyword>
<evidence type="ECO:0000313" key="6">
    <source>
        <dbReference type="EMBL" id="MCU4753952.1"/>
    </source>
</evidence>
<dbReference type="PANTHER" id="PTHR46112:SF3">
    <property type="entry name" value="AMINOPEPTIDASE YPDF"/>
    <property type="match status" value="1"/>
</dbReference>
<name>A0AAP2ZB40_9EURY</name>
<comment type="similarity">
    <text evidence="3">Belongs to the peptidase M24B family.</text>
</comment>
<reference evidence="6 7" key="1">
    <citation type="submission" date="2022-09" db="EMBL/GenBank/DDBJ databases">
        <title>Enrichment on poylsaccharides allowed isolation of novel metabolic and taxonomic groups of Haloarchaea.</title>
        <authorList>
            <person name="Sorokin D.Y."/>
            <person name="Elcheninov A.G."/>
            <person name="Khizhniak T.V."/>
            <person name="Kolganova T.V."/>
            <person name="Kublanov I.V."/>
        </authorList>
    </citation>
    <scope>NUCLEOTIDE SEQUENCE [LARGE SCALE GENOMIC DNA]</scope>
    <source>
        <strain evidence="6 7">AArc-curdl1</strain>
    </source>
</reference>
<keyword evidence="6" id="KW-0645">Protease</keyword>
<keyword evidence="7" id="KW-1185">Reference proteome</keyword>
<evidence type="ECO:0000256" key="3">
    <source>
        <dbReference type="RuleBase" id="RU000590"/>
    </source>
</evidence>
<dbReference type="InterPro" id="IPR000994">
    <property type="entry name" value="Pept_M24"/>
</dbReference>
<keyword evidence="1 3" id="KW-0479">Metal-binding</keyword>
<dbReference type="Gene3D" id="3.90.230.10">
    <property type="entry name" value="Creatinase/methionine aminopeptidase superfamily"/>
    <property type="match status" value="1"/>
</dbReference>
<evidence type="ECO:0000259" key="4">
    <source>
        <dbReference type="Pfam" id="PF00557"/>
    </source>
</evidence>
<dbReference type="InterPro" id="IPR001131">
    <property type="entry name" value="Peptidase_M24B_aminopep-P_CS"/>
</dbReference>
<dbReference type="Pfam" id="PF01321">
    <property type="entry name" value="Creatinase_N"/>
    <property type="match status" value="1"/>
</dbReference>
<dbReference type="GO" id="GO:0046872">
    <property type="term" value="F:metal ion binding"/>
    <property type="evidence" value="ECO:0007669"/>
    <property type="project" value="UniProtKB-KW"/>
</dbReference>
<evidence type="ECO:0000256" key="1">
    <source>
        <dbReference type="ARBA" id="ARBA00022723"/>
    </source>
</evidence>
<proteinExistence type="inferred from homology"/>
<keyword evidence="2" id="KW-0378">Hydrolase</keyword>
<feature type="domain" description="Creatinase N-terminal" evidence="5">
    <location>
        <begin position="8"/>
        <end position="98"/>
    </location>
</feature>
<feature type="domain" description="Peptidase M24" evidence="4">
    <location>
        <begin position="152"/>
        <end position="365"/>
    </location>
</feature>
<dbReference type="SUPFAM" id="SSF53092">
    <property type="entry name" value="Creatinase/prolidase N-terminal domain"/>
    <property type="match status" value="1"/>
</dbReference>
<evidence type="ECO:0000313" key="7">
    <source>
        <dbReference type="Proteomes" id="UP001321047"/>
    </source>
</evidence>
<comment type="caution">
    <text evidence="6">The sequence shown here is derived from an EMBL/GenBank/DDBJ whole genome shotgun (WGS) entry which is preliminary data.</text>
</comment>
<dbReference type="RefSeq" id="WP_342810255.1">
    <property type="nucleotide sequence ID" value="NZ_JAOPJZ010000025.1"/>
</dbReference>
<dbReference type="EMBL" id="JAOPJZ010000025">
    <property type="protein sequence ID" value="MCU4753952.1"/>
    <property type="molecule type" value="Genomic_DNA"/>
</dbReference>
<dbReference type="PROSITE" id="PS00491">
    <property type="entry name" value="PROLINE_PEPTIDASE"/>
    <property type="match status" value="1"/>
</dbReference>
<protein>
    <submittedName>
        <fullName evidence="6">Aminopeptidase P family protein</fullName>
    </submittedName>
</protein>